<dbReference type="InterPro" id="IPR006054">
    <property type="entry name" value="DnaQ"/>
</dbReference>
<keyword evidence="9" id="KW-0812">Transmembrane</keyword>
<keyword evidence="12" id="KW-1185">Reference proteome</keyword>
<protein>
    <recommendedName>
        <fullName evidence="1">DNA-directed DNA polymerase</fullName>
        <ecNumber evidence="1">2.7.7.7</ecNumber>
    </recommendedName>
</protein>
<evidence type="ECO:0000256" key="2">
    <source>
        <dbReference type="ARBA" id="ARBA00022722"/>
    </source>
</evidence>
<evidence type="ECO:0000256" key="7">
    <source>
        <dbReference type="ARBA" id="ARBA00049244"/>
    </source>
</evidence>
<dbReference type="PANTHER" id="PTHR30231">
    <property type="entry name" value="DNA POLYMERASE III SUBUNIT EPSILON"/>
    <property type="match status" value="1"/>
</dbReference>
<comment type="function">
    <text evidence="5">DNA polymerase III is a complex, multichain enzyme responsible for most of the replicative synthesis in bacteria. The epsilon subunit contain the editing function and is a proofreading 3'-5' exonuclease.</text>
</comment>
<dbReference type="InterPro" id="IPR013520">
    <property type="entry name" value="Ribonucl_H"/>
</dbReference>
<keyword evidence="4" id="KW-0269">Exonuclease</keyword>
<evidence type="ECO:0000256" key="9">
    <source>
        <dbReference type="SAM" id="Phobius"/>
    </source>
</evidence>
<dbReference type="Gene3D" id="3.30.450.20">
    <property type="entry name" value="PAS domain"/>
    <property type="match status" value="1"/>
</dbReference>
<dbReference type="GO" id="GO:0005829">
    <property type="term" value="C:cytosol"/>
    <property type="evidence" value="ECO:0007669"/>
    <property type="project" value="TreeGrafter"/>
</dbReference>
<dbReference type="GO" id="GO:0008408">
    <property type="term" value="F:3'-5' exonuclease activity"/>
    <property type="evidence" value="ECO:0007669"/>
    <property type="project" value="TreeGrafter"/>
</dbReference>
<dbReference type="EMBL" id="FOWX01000019">
    <property type="protein sequence ID" value="SFP80501.1"/>
    <property type="molecule type" value="Genomic_DNA"/>
</dbReference>
<accession>A0A1I5TCE3</accession>
<keyword evidence="9" id="KW-1133">Transmembrane helix</keyword>
<dbReference type="GO" id="GO:0003887">
    <property type="term" value="F:DNA-directed DNA polymerase activity"/>
    <property type="evidence" value="ECO:0007669"/>
    <property type="project" value="UniProtKB-EC"/>
</dbReference>
<feature type="domain" description="Exonuclease" evidence="10">
    <location>
        <begin position="521"/>
        <end position="691"/>
    </location>
</feature>
<keyword evidence="2" id="KW-0540">Nuclease</keyword>
<keyword evidence="9" id="KW-0472">Membrane</keyword>
<dbReference type="SMART" id="SM00479">
    <property type="entry name" value="EXOIII"/>
    <property type="match status" value="1"/>
</dbReference>
<name>A0A1I5TCE3_9PSED</name>
<evidence type="ECO:0000256" key="1">
    <source>
        <dbReference type="ARBA" id="ARBA00012417"/>
    </source>
</evidence>
<evidence type="ECO:0000256" key="6">
    <source>
        <dbReference type="ARBA" id="ARBA00026073"/>
    </source>
</evidence>
<dbReference type="FunFam" id="3.30.420.10:FF:000045">
    <property type="entry name" value="3'-5' exonuclease DinG"/>
    <property type="match status" value="1"/>
</dbReference>
<gene>
    <name evidence="11" type="ORF">SAMN05216190_11973</name>
</gene>
<dbReference type="Proteomes" id="UP000198784">
    <property type="component" value="Unassembled WGS sequence"/>
</dbReference>
<dbReference type="SUPFAM" id="SSF53098">
    <property type="entry name" value="Ribonuclease H-like"/>
    <property type="match status" value="1"/>
</dbReference>
<dbReference type="Pfam" id="PF00929">
    <property type="entry name" value="RNase_T"/>
    <property type="match status" value="1"/>
</dbReference>
<evidence type="ECO:0000259" key="10">
    <source>
        <dbReference type="SMART" id="SM00479"/>
    </source>
</evidence>
<feature type="coiled-coil region" evidence="8">
    <location>
        <begin position="120"/>
        <end position="157"/>
    </location>
</feature>
<dbReference type="STRING" id="289003.SAMN05216190_11973"/>
<dbReference type="InterPro" id="IPR012337">
    <property type="entry name" value="RNaseH-like_sf"/>
</dbReference>
<evidence type="ECO:0000313" key="12">
    <source>
        <dbReference type="Proteomes" id="UP000198784"/>
    </source>
</evidence>
<organism evidence="11 12">
    <name type="scientific">Pseudomonas borbori</name>
    <dbReference type="NCBI Taxonomy" id="289003"/>
    <lineage>
        <taxon>Bacteria</taxon>
        <taxon>Pseudomonadati</taxon>
        <taxon>Pseudomonadota</taxon>
        <taxon>Gammaproteobacteria</taxon>
        <taxon>Pseudomonadales</taxon>
        <taxon>Pseudomonadaceae</taxon>
        <taxon>Pseudomonas</taxon>
    </lineage>
</organism>
<dbReference type="GO" id="GO:0016301">
    <property type="term" value="F:kinase activity"/>
    <property type="evidence" value="ECO:0007669"/>
    <property type="project" value="UniProtKB-KW"/>
</dbReference>
<evidence type="ECO:0000256" key="3">
    <source>
        <dbReference type="ARBA" id="ARBA00022777"/>
    </source>
</evidence>
<evidence type="ECO:0000256" key="5">
    <source>
        <dbReference type="ARBA" id="ARBA00025483"/>
    </source>
</evidence>
<dbReference type="OrthoDB" id="9803913at2"/>
<sequence length="714" mass="78759">MSPRLRFAFWLAILSLLLGSLLALAGGLLWADLNGQERTAVLALLAGRGALLVVLSGLLLIPFGVLLRLWLAAYPEVVIRLSEEIGIIHRVNPAHRVALTGSRDMRRLGAALNAFAEAHCALQREVAVRVEEANARLEQEKNRLAALMSELEQSVLVCNREGRILLYNSSASLLLEPDAAGPAGAPVGLGRSIFGILDQRLIVHALERVRQHLQQDNPSPVAHFVTARGAHLLRAQMAPVLDQHGELIGFVLILDDITRSVELNSRRDALLQQLTEGTRAALGNIRAAAETMEQYPQMDAERRQRFGKVISDEAQRLSLHLEQTLSQHADLLRPQWPLEDMLATDLLLALQRNFAATLGVVAHYPGGDESLWLSLDSYSLVQALTQLMGAMAATLGIREVTFELTVEGRFVRLALRWSGAPLDPQQLHEWEQRSCSPVAEEDAAASTLKEVLERHGGELWCQADALAADNRLYLQLPVSQPQAQAPLPARVQGRPVYYDFDLFSQAGQTPELDELPLRELAYTVFDTETTGLSPSEGDEIISIGAVRVVNGRLLMQECFEQLIDPHRPIPRESQQVHGLTPQMLAGQPSIGEVLPLFQRFAEDTVLVAHNAAFDMRFLQLKEAQTGIRFIQPVLDTLLLSALVHPGHAADEHRLEQIAARLGVHVVGRHTALGDAMVTGEVFLKLIPLLAERGIHTLKQAREASRKTLYAKLEY</sequence>
<keyword evidence="8" id="KW-0175">Coiled coil</keyword>
<proteinExistence type="predicted"/>
<dbReference type="RefSeq" id="WP_090502383.1">
    <property type="nucleotide sequence ID" value="NZ_FOWX01000019.1"/>
</dbReference>
<keyword evidence="3" id="KW-0418">Kinase</keyword>
<dbReference type="AlphaFoldDB" id="A0A1I5TCE3"/>
<dbReference type="PANTHER" id="PTHR30231:SF41">
    <property type="entry name" value="DNA POLYMERASE III SUBUNIT EPSILON"/>
    <property type="match status" value="1"/>
</dbReference>
<dbReference type="Pfam" id="PF08448">
    <property type="entry name" value="PAS_4"/>
    <property type="match status" value="1"/>
</dbReference>
<evidence type="ECO:0000256" key="8">
    <source>
        <dbReference type="SAM" id="Coils"/>
    </source>
</evidence>
<dbReference type="Gene3D" id="3.30.420.10">
    <property type="entry name" value="Ribonuclease H-like superfamily/Ribonuclease H"/>
    <property type="match status" value="1"/>
</dbReference>
<dbReference type="GO" id="GO:0045004">
    <property type="term" value="P:DNA replication proofreading"/>
    <property type="evidence" value="ECO:0007669"/>
    <property type="project" value="TreeGrafter"/>
</dbReference>
<dbReference type="CDD" id="cd06127">
    <property type="entry name" value="DEDDh"/>
    <property type="match status" value="1"/>
</dbReference>
<dbReference type="SUPFAM" id="SSF55785">
    <property type="entry name" value="PYP-like sensor domain (PAS domain)"/>
    <property type="match status" value="1"/>
</dbReference>
<dbReference type="GO" id="GO:0003677">
    <property type="term" value="F:DNA binding"/>
    <property type="evidence" value="ECO:0007669"/>
    <property type="project" value="InterPro"/>
</dbReference>
<keyword evidence="3" id="KW-0808">Transferase</keyword>
<reference evidence="12" key="1">
    <citation type="submission" date="2016-10" db="EMBL/GenBank/DDBJ databases">
        <authorList>
            <person name="Varghese N."/>
            <person name="Submissions S."/>
        </authorList>
    </citation>
    <scope>NUCLEOTIDE SEQUENCE [LARGE SCALE GENOMIC DNA]</scope>
    <source>
        <strain evidence="12">DSM 17834</strain>
    </source>
</reference>
<dbReference type="InterPro" id="IPR035965">
    <property type="entry name" value="PAS-like_dom_sf"/>
</dbReference>
<dbReference type="EC" id="2.7.7.7" evidence="1"/>
<evidence type="ECO:0000313" key="11">
    <source>
        <dbReference type="EMBL" id="SFP80501.1"/>
    </source>
</evidence>
<evidence type="ECO:0000256" key="4">
    <source>
        <dbReference type="ARBA" id="ARBA00022839"/>
    </source>
</evidence>
<feature type="transmembrane region" description="Helical" evidence="9">
    <location>
        <begin position="49"/>
        <end position="71"/>
    </location>
</feature>
<dbReference type="InterPro" id="IPR013656">
    <property type="entry name" value="PAS_4"/>
</dbReference>
<comment type="catalytic activity">
    <reaction evidence="7">
        <text>DNA(n) + a 2'-deoxyribonucleoside 5'-triphosphate = DNA(n+1) + diphosphate</text>
        <dbReference type="Rhea" id="RHEA:22508"/>
        <dbReference type="Rhea" id="RHEA-COMP:17339"/>
        <dbReference type="Rhea" id="RHEA-COMP:17340"/>
        <dbReference type="ChEBI" id="CHEBI:33019"/>
        <dbReference type="ChEBI" id="CHEBI:61560"/>
        <dbReference type="ChEBI" id="CHEBI:173112"/>
        <dbReference type="EC" id="2.7.7.7"/>
    </reaction>
</comment>
<comment type="subunit">
    <text evidence="6">DNA polymerase III contains a core (composed of alpha, epsilon and theta chains) that associates with a tau subunit. This core dimerizes to form the POLIII' complex. PolIII' associates with the gamma complex (composed of gamma, delta, delta', psi and chi chains) and with the beta chain to form the complete DNA polymerase III complex.</text>
</comment>
<keyword evidence="4" id="KW-0378">Hydrolase</keyword>
<dbReference type="NCBIfam" id="TIGR00573">
    <property type="entry name" value="dnaq"/>
    <property type="match status" value="1"/>
</dbReference>
<dbReference type="InterPro" id="IPR036397">
    <property type="entry name" value="RNaseH_sf"/>
</dbReference>